<dbReference type="GO" id="GO:0016020">
    <property type="term" value="C:membrane"/>
    <property type="evidence" value="ECO:0007669"/>
    <property type="project" value="UniProtKB-SubCell"/>
</dbReference>
<dbReference type="InterPro" id="IPR019395">
    <property type="entry name" value="Transmembrane_161A/B"/>
</dbReference>
<feature type="transmembrane region" description="Helical" evidence="7">
    <location>
        <begin position="319"/>
        <end position="343"/>
    </location>
</feature>
<reference evidence="8 9" key="1">
    <citation type="journal article" date="2016" name="Genome Biol. Evol.">
        <title>Gene Family Evolution Reflects Adaptation to Soil Environmental Stressors in the Genome of the Collembolan Orchesella cincta.</title>
        <authorList>
            <person name="Faddeeva-Vakhrusheva A."/>
            <person name="Derks M.F."/>
            <person name="Anvar S.Y."/>
            <person name="Agamennone V."/>
            <person name="Suring W."/>
            <person name="Smit S."/>
            <person name="van Straalen N.M."/>
            <person name="Roelofs D."/>
        </authorList>
    </citation>
    <scope>NUCLEOTIDE SEQUENCE [LARGE SCALE GENOMIC DNA]</scope>
    <source>
        <tissue evidence="8">Mixed pool</tissue>
    </source>
</reference>
<proteinExistence type="inferred from homology"/>
<dbReference type="OrthoDB" id="784140at2759"/>
<dbReference type="AlphaFoldDB" id="A0A1D2MT25"/>
<dbReference type="Proteomes" id="UP000094527">
    <property type="component" value="Unassembled WGS sequence"/>
</dbReference>
<dbReference type="EMBL" id="LJIJ01000569">
    <property type="protein sequence ID" value="ODM96166.1"/>
    <property type="molecule type" value="Genomic_DNA"/>
</dbReference>
<dbReference type="OMA" id="RFALMPI"/>
<keyword evidence="6" id="KW-0325">Glycoprotein</keyword>
<sequence length="487" mass="54186">MALFGVQLAISVIVASIISKFGARLSLARYLLCNTGLIRFLHPTDEELRELAGVPKDVMGKGKGKGKNQDYKNPNTFHVPKDLDIKLDSVHVGPAEVIHLRYYTEYQSVLDYTIYATVVYFATEVYYSFLGPKDEMNLSIYWCILTLLWCIKVLLSVTKVYFRGDEVMGERALCMCMGGAYLLASMMFLIVDENTLEVGLDSAYDSFHLHASEFLKAQGLPSTGPASKLILKFVLAVFSAILGTLFTFPGLRMSKMFYDSIKYCEGRTLVKTLLNLAYVFPLILTILWIRPLGRDILAKPFAGSDKALMSEAAFESLRIILVVSMVVLRIAVMPFFLQSFLNVAQEKMIEQRKEAGRILNTDLQKKVAGIFYYLCIVAVQYVAPCLICLHSCFMYKTLGEGSWLGDLVAGNENASNGTTPAFKPVLPDTDEVLPAAQHFAIALASLKVVFNATVFRGIFGYMTWWCSFLLIASSGVGSLYLSYGTRA</sequence>
<keyword evidence="4 7" id="KW-1133">Transmembrane helix</keyword>
<accession>A0A1D2MT25</accession>
<dbReference type="STRING" id="48709.A0A1D2MT25"/>
<evidence type="ECO:0000256" key="3">
    <source>
        <dbReference type="ARBA" id="ARBA00022692"/>
    </source>
</evidence>
<feature type="transmembrane region" description="Helical" evidence="7">
    <location>
        <begin position="269"/>
        <end position="289"/>
    </location>
</feature>
<feature type="transmembrane region" description="Helical" evidence="7">
    <location>
        <begin position="109"/>
        <end position="127"/>
    </location>
</feature>
<comment type="subcellular location">
    <subcellularLocation>
        <location evidence="1">Membrane</location>
        <topology evidence="1">Multi-pass membrane protein</topology>
    </subcellularLocation>
</comment>
<gene>
    <name evidence="8" type="ORF">Ocin01_10512</name>
</gene>
<dbReference type="Pfam" id="PF10268">
    <property type="entry name" value="Tmemb_161AB"/>
    <property type="match status" value="1"/>
</dbReference>
<evidence type="ECO:0000313" key="8">
    <source>
        <dbReference type="EMBL" id="ODM96166.1"/>
    </source>
</evidence>
<comment type="similarity">
    <text evidence="2">Belongs to the TMEM161 family.</text>
</comment>
<organism evidence="8 9">
    <name type="scientific">Orchesella cincta</name>
    <name type="common">Springtail</name>
    <name type="synonym">Podura cincta</name>
    <dbReference type="NCBI Taxonomy" id="48709"/>
    <lineage>
        <taxon>Eukaryota</taxon>
        <taxon>Metazoa</taxon>
        <taxon>Ecdysozoa</taxon>
        <taxon>Arthropoda</taxon>
        <taxon>Hexapoda</taxon>
        <taxon>Collembola</taxon>
        <taxon>Entomobryomorpha</taxon>
        <taxon>Entomobryoidea</taxon>
        <taxon>Orchesellidae</taxon>
        <taxon>Orchesellinae</taxon>
        <taxon>Orchesella</taxon>
    </lineage>
</organism>
<comment type="caution">
    <text evidence="8">The sequence shown here is derived from an EMBL/GenBank/DDBJ whole genome shotgun (WGS) entry which is preliminary data.</text>
</comment>
<evidence type="ECO:0000313" key="9">
    <source>
        <dbReference type="Proteomes" id="UP000094527"/>
    </source>
</evidence>
<feature type="transmembrane region" description="Helical" evidence="7">
    <location>
        <begin position="462"/>
        <end position="483"/>
    </location>
</feature>
<evidence type="ECO:0000256" key="5">
    <source>
        <dbReference type="ARBA" id="ARBA00023136"/>
    </source>
</evidence>
<keyword evidence="5 7" id="KW-0472">Membrane</keyword>
<evidence type="ECO:0000256" key="7">
    <source>
        <dbReference type="SAM" id="Phobius"/>
    </source>
</evidence>
<keyword evidence="3 7" id="KW-0812">Transmembrane</keyword>
<feature type="transmembrane region" description="Helical" evidence="7">
    <location>
        <begin position="172"/>
        <end position="191"/>
    </location>
</feature>
<feature type="transmembrane region" description="Helical" evidence="7">
    <location>
        <begin position="139"/>
        <end position="160"/>
    </location>
</feature>
<evidence type="ECO:0000256" key="6">
    <source>
        <dbReference type="ARBA" id="ARBA00023180"/>
    </source>
</evidence>
<feature type="transmembrane region" description="Helical" evidence="7">
    <location>
        <begin position="6"/>
        <end position="23"/>
    </location>
</feature>
<evidence type="ECO:0000256" key="2">
    <source>
        <dbReference type="ARBA" id="ARBA00009706"/>
    </source>
</evidence>
<feature type="transmembrane region" description="Helical" evidence="7">
    <location>
        <begin position="370"/>
        <end position="396"/>
    </location>
</feature>
<dbReference type="PANTHER" id="PTHR13624">
    <property type="entry name" value="RE42071P"/>
    <property type="match status" value="1"/>
</dbReference>
<dbReference type="PANTHER" id="PTHR13624:SF6">
    <property type="entry name" value="EMEI"/>
    <property type="match status" value="1"/>
</dbReference>
<evidence type="ECO:0000256" key="4">
    <source>
        <dbReference type="ARBA" id="ARBA00022989"/>
    </source>
</evidence>
<evidence type="ECO:0000256" key="1">
    <source>
        <dbReference type="ARBA" id="ARBA00004141"/>
    </source>
</evidence>
<feature type="transmembrane region" description="Helical" evidence="7">
    <location>
        <begin position="229"/>
        <end position="248"/>
    </location>
</feature>
<keyword evidence="9" id="KW-1185">Reference proteome</keyword>
<protein>
    <submittedName>
        <fullName evidence="8">Transmembrane protein</fullName>
    </submittedName>
</protein>
<name>A0A1D2MT25_ORCCI</name>